<keyword evidence="1" id="KW-0472">Membrane</keyword>
<evidence type="ECO:0000313" key="3">
    <source>
        <dbReference type="Proteomes" id="UP001443914"/>
    </source>
</evidence>
<dbReference type="PANTHER" id="PTHR15907">
    <property type="entry name" value="DUF614 FAMILY PROTEIN-RELATED"/>
    <property type="match status" value="1"/>
</dbReference>
<organism evidence="2 3">
    <name type="scientific">Saponaria officinalis</name>
    <name type="common">Common soapwort</name>
    <name type="synonym">Lychnis saponaria</name>
    <dbReference type="NCBI Taxonomy" id="3572"/>
    <lineage>
        <taxon>Eukaryota</taxon>
        <taxon>Viridiplantae</taxon>
        <taxon>Streptophyta</taxon>
        <taxon>Embryophyta</taxon>
        <taxon>Tracheophyta</taxon>
        <taxon>Spermatophyta</taxon>
        <taxon>Magnoliopsida</taxon>
        <taxon>eudicotyledons</taxon>
        <taxon>Gunneridae</taxon>
        <taxon>Pentapetalae</taxon>
        <taxon>Caryophyllales</taxon>
        <taxon>Caryophyllaceae</taxon>
        <taxon>Caryophylleae</taxon>
        <taxon>Saponaria</taxon>
    </lineage>
</organism>
<dbReference type="InterPro" id="IPR006461">
    <property type="entry name" value="PLAC_motif_containing"/>
</dbReference>
<keyword evidence="1" id="KW-0812">Transmembrane</keyword>
<keyword evidence="1" id="KW-1133">Transmembrane helix</keyword>
<name>A0AAW1KAX6_SAPOF</name>
<feature type="transmembrane region" description="Helical" evidence="1">
    <location>
        <begin position="141"/>
        <end position="159"/>
    </location>
</feature>
<gene>
    <name evidence="2" type="ORF">RND81_06G119300</name>
</gene>
<reference evidence="2" key="1">
    <citation type="submission" date="2024-03" db="EMBL/GenBank/DDBJ databases">
        <title>WGS assembly of Saponaria officinalis var. Norfolk2.</title>
        <authorList>
            <person name="Jenkins J."/>
            <person name="Shu S."/>
            <person name="Grimwood J."/>
            <person name="Barry K."/>
            <person name="Goodstein D."/>
            <person name="Schmutz J."/>
            <person name="Leebens-Mack J."/>
            <person name="Osbourn A."/>
        </authorList>
    </citation>
    <scope>NUCLEOTIDE SEQUENCE [LARGE SCALE GENOMIC DNA]</scope>
    <source>
        <strain evidence="2">JIC</strain>
    </source>
</reference>
<dbReference type="Proteomes" id="UP001443914">
    <property type="component" value="Unassembled WGS sequence"/>
</dbReference>
<comment type="caution">
    <text evidence="2">The sequence shown here is derived from an EMBL/GenBank/DDBJ whole genome shotgun (WGS) entry which is preliminary data.</text>
</comment>
<feature type="transmembrane region" description="Helical" evidence="1">
    <location>
        <begin position="112"/>
        <end position="135"/>
    </location>
</feature>
<dbReference type="EMBL" id="JBDFQZ010000006">
    <property type="protein sequence ID" value="KAK9714779.1"/>
    <property type="molecule type" value="Genomic_DNA"/>
</dbReference>
<dbReference type="Pfam" id="PF04749">
    <property type="entry name" value="PLAC8"/>
    <property type="match status" value="1"/>
</dbReference>
<dbReference type="NCBIfam" id="TIGR01571">
    <property type="entry name" value="A_thal_Cys_rich"/>
    <property type="match status" value="1"/>
</dbReference>
<proteinExistence type="predicted"/>
<dbReference type="AlphaFoldDB" id="A0AAW1KAX6"/>
<sequence length="250" mass="27250">MAELRKDEKLGGNCEKEEEEKLIESSAVLDFDVLCSTVAMQSQGKWRLFENEEDEQSGGCGGGVGGGGGGVLRMWEGEILDCFDDHSIAIQSFCCPCYRFGKNMKRAGQGSCFIQGTVYLILAVSVFLNSVAFIITRKSCFLYLAVAVTVSLGTYLGFFRTQIRNKFNIMGTDSSLDDCVFHLICPCCTISQESRTLEMNNVQGGTWHGRGDTICIGTFGEGAKAFVDLHPPSPLSVQVPEPNNKGDDNC</sequence>
<keyword evidence="3" id="KW-1185">Reference proteome</keyword>
<protein>
    <submittedName>
        <fullName evidence="2">Uncharacterized protein</fullName>
    </submittedName>
</protein>
<evidence type="ECO:0000313" key="2">
    <source>
        <dbReference type="EMBL" id="KAK9714779.1"/>
    </source>
</evidence>
<accession>A0AAW1KAX6</accession>
<evidence type="ECO:0000256" key="1">
    <source>
        <dbReference type="SAM" id="Phobius"/>
    </source>
</evidence>